<evidence type="ECO:0000313" key="2">
    <source>
        <dbReference type="Proteomes" id="UP000823749"/>
    </source>
</evidence>
<dbReference type="AlphaFoldDB" id="A0AAV6I2K5"/>
<dbReference type="EMBL" id="JACTNZ010000012">
    <property type="protein sequence ID" value="KAG5522010.1"/>
    <property type="molecule type" value="Genomic_DNA"/>
</dbReference>
<organism evidence="1 2">
    <name type="scientific">Rhododendron griersonianum</name>
    <dbReference type="NCBI Taxonomy" id="479676"/>
    <lineage>
        <taxon>Eukaryota</taxon>
        <taxon>Viridiplantae</taxon>
        <taxon>Streptophyta</taxon>
        <taxon>Embryophyta</taxon>
        <taxon>Tracheophyta</taxon>
        <taxon>Spermatophyta</taxon>
        <taxon>Magnoliopsida</taxon>
        <taxon>eudicotyledons</taxon>
        <taxon>Gunneridae</taxon>
        <taxon>Pentapetalae</taxon>
        <taxon>asterids</taxon>
        <taxon>Ericales</taxon>
        <taxon>Ericaceae</taxon>
        <taxon>Ericoideae</taxon>
        <taxon>Rhodoreae</taxon>
        <taxon>Rhododendron</taxon>
    </lineage>
</organism>
<gene>
    <name evidence="1" type="ORF">RHGRI_034280</name>
</gene>
<keyword evidence="2" id="KW-1185">Reference proteome</keyword>
<evidence type="ECO:0000313" key="1">
    <source>
        <dbReference type="EMBL" id="KAG5522010.1"/>
    </source>
</evidence>
<proteinExistence type="predicted"/>
<dbReference type="Proteomes" id="UP000823749">
    <property type="component" value="Chromosome 12"/>
</dbReference>
<reference evidence="1" key="1">
    <citation type="submission" date="2020-08" db="EMBL/GenBank/DDBJ databases">
        <title>Plant Genome Project.</title>
        <authorList>
            <person name="Zhang R.-G."/>
        </authorList>
    </citation>
    <scope>NUCLEOTIDE SEQUENCE</scope>
    <source>
        <strain evidence="1">WSP0</strain>
        <tissue evidence="1">Leaf</tissue>
    </source>
</reference>
<accession>A0AAV6I2K5</accession>
<protein>
    <submittedName>
        <fullName evidence="1">Uncharacterized protein</fullName>
    </submittedName>
</protein>
<comment type="caution">
    <text evidence="1">The sequence shown here is derived from an EMBL/GenBank/DDBJ whole genome shotgun (WGS) entry which is preliminary data.</text>
</comment>
<sequence length="70" mass="7788">MLNNQIETLNPLPPFPSVHAAAESQISAYMRYLQTMTQQQLWLPPPQASVGQSPFMFPSLPLPFGCFPSP</sequence>
<name>A0AAV6I2K5_9ERIC</name>